<gene>
    <name evidence="3" type="ORF">KBJ98_03555</name>
</gene>
<accession>A0ABS5D197</accession>
<dbReference type="Pfam" id="PF19335">
    <property type="entry name" value="HMBD"/>
    <property type="match status" value="1"/>
</dbReference>
<feature type="compositionally biased region" description="Polar residues" evidence="1">
    <location>
        <begin position="27"/>
        <end position="42"/>
    </location>
</feature>
<evidence type="ECO:0000313" key="3">
    <source>
        <dbReference type="EMBL" id="MBQ0907775.1"/>
    </source>
</evidence>
<evidence type="ECO:0000259" key="2">
    <source>
        <dbReference type="Pfam" id="PF19335"/>
    </source>
</evidence>
<reference evidence="3 4" key="1">
    <citation type="submission" date="2021-04" db="EMBL/GenBank/DDBJ databases">
        <title>Description of novel Flavobacterium sp. F-328.</title>
        <authorList>
            <person name="Saticioglu I.B."/>
        </authorList>
    </citation>
    <scope>NUCLEOTIDE SEQUENCE [LARGE SCALE GENOMIC DNA]</scope>
    <source>
        <strain evidence="3 4">F-328</strain>
    </source>
</reference>
<comment type="caution">
    <text evidence="3">The sequence shown here is derived from an EMBL/GenBank/DDBJ whole genome shotgun (WGS) entry which is preliminary data.</text>
</comment>
<feature type="region of interest" description="Disordered" evidence="1">
    <location>
        <begin position="25"/>
        <end position="57"/>
    </location>
</feature>
<keyword evidence="4" id="KW-1185">Reference proteome</keyword>
<dbReference type="PROSITE" id="PS51257">
    <property type="entry name" value="PROKAR_LIPOPROTEIN"/>
    <property type="match status" value="1"/>
</dbReference>
<dbReference type="Proteomes" id="UP000679008">
    <property type="component" value="Unassembled WGS sequence"/>
</dbReference>
<organism evidence="3 4">
    <name type="scientific">Flavobacterium erciyesense</name>
    <dbReference type="NCBI Taxonomy" id="2825842"/>
    <lineage>
        <taxon>Bacteria</taxon>
        <taxon>Pseudomonadati</taxon>
        <taxon>Bacteroidota</taxon>
        <taxon>Flavobacteriia</taxon>
        <taxon>Flavobacteriales</taxon>
        <taxon>Flavobacteriaceae</taxon>
        <taxon>Flavobacterium</taxon>
    </lineage>
</organism>
<sequence length="100" mass="11194">MKKIIFSAIIMAFVLVSCNQKTKEASTTDYEMMENDSTTMKNDGTMMEHDSTMTDHSKMDHSNIYACSMHPEVQGKMNDKCSKCGMKLTEPVPENGEGSK</sequence>
<evidence type="ECO:0000256" key="1">
    <source>
        <dbReference type="SAM" id="MobiDB-lite"/>
    </source>
</evidence>
<proteinExistence type="predicted"/>
<dbReference type="InterPro" id="IPR045800">
    <property type="entry name" value="HMBD"/>
</dbReference>
<evidence type="ECO:0000313" key="4">
    <source>
        <dbReference type="Proteomes" id="UP000679008"/>
    </source>
</evidence>
<feature type="domain" description="Heavy metal binding" evidence="2">
    <location>
        <begin position="65"/>
        <end position="90"/>
    </location>
</feature>
<dbReference type="RefSeq" id="WP_210788309.1">
    <property type="nucleotide sequence ID" value="NZ_JAGPXB010000002.1"/>
</dbReference>
<name>A0ABS5D197_9FLAO</name>
<protein>
    <recommendedName>
        <fullName evidence="2">Heavy metal binding domain-containing protein</fullName>
    </recommendedName>
</protein>
<dbReference type="EMBL" id="JAGPXB010000002">
    <property type="protein sequence ID" value="MBQ0907775.1"/>
    <property type="molecule type" value="Genomic_DNA"/>
</dbReference>
<feature type="compositionally biased region" description="Basic and acidic residues" evidence="1">
    <location>
        <begin position="46"/>
        <end position="57"/>
    </location>
</feature>